<reference evidence="5" key="1">
    <citation type="submission" date="2016-10" db="EMBL/GenBank/DDBJ databases">
        <authorList>
            <person name="Varghese N."/>
            <person name="Submissions S."/>
        </authorList>
    </citation>
    <scope>NUCLEOTIDE SEQUENCE [LARGE SCALE GENOMIC DNA]</scope>
    <source>
        <strain evidence="5">CGMCC 1.3431</strain>
    </source>
</reference>
<keyword evidence="1 4" id="KW-0378">Hydrolase</keyword>
<dbReference type="Proteomes" id="UP000199150">
    <property type="component" value="Unassembled WGS sequence"/>
</dbReference>
<evidence type="ECO:0000313" key="4">
    <source>
        <dbReference type="EMBL" id="SCW80224.1"/>
    </source>
</evidence>
<dbReference type="GO" id="GO:0005975">
    <property type="term" value="P:carbohydrate metabolic process"/>
    <property type="evidence" value="ECO:0007669"/>
    <property type="project" value="UniProtKB-ARBA"/>
</dbReference>
<dbReference type="Gene3D" id="3.30.379.10">
    <property type="entry name" value="Chitobiase/beta-hexosaminidase domain 2-like"/>
    <property type="match status" value="1"/>
</dbReference>
<dbReference type="EMBL" id="FMTS01000008">
    <property type="protein sequence ID" value="SCW80224.1"/>
    <property type="molecule type" value="Genomic_DNA"/>
</dbReference>
<dbReference type="STRING" id="260084.SAMN02927928_3509"/>
<dbReference type="Pfam" id="PF15979">
    <property type="entry name" value="Glyco_hydro_115"/>
    <property type="match status" value="1"/>
</dbReference>
<dbReference type="InterPro" id="IPR042301">
    <property type="entry name" value="GH115_sf"/>
</dbReference>
<keyword evidence="2" id="KW-0732">Signal</keyword>
<dbReference type="PANTHER" id="PTHR37842:SF2">
    <property type="entry name" value="GYLCOSYL HYDROLASE 115 C-TERMINAL DOMAIN-CONTAINING PROTEIN"/>
    <property type="match status" value="1"/>
</dbReference>
<dbReference type="RefSeq" id="WP_245679071.1">
    <property type="nucleotide sequence ID" value="NZ_CBCRYE010000002.1"/>
</dbReference>
<gene>
    <name evidence="4" type="ORF">SAMN02927928_3509</name>
</gene>
<organism evidence="4 5">
    <name type="scientific">Asticcacaulis taihuensis</name>
    <dbReference type="NCBI Taxonomy" id="260084"/>
    <lineage>
        <taxon>Bacteria</taxon>
        <taxon>Pseudomonadati</taxon>
        <taxon>Pseudomonadota</taxon>
        <taxon>Alphaproteobacteria</taxon>
        <taxon>Caulobacterales</taxon>
        <taxon>Caulobacteraceae</taxon>
        <taxon>Asticcacaulis</taxon>
    </lineage>
</organism>
<dbReference type="AlphaFoldDB" id="A0A1G4TFT6"/>
<dbReference type="Gene3D" id="3.20.20.520">
    <property type="entry name" value="Glycosyl hydrolase family 115"/>
    <property type="match status" value="1"/>
</dbReference>
<dbReference type="InterPro" id="IPR031924">
    <property type="entry name" value="GH115"/>
</dbReference>
<protein>
    <submittedName>
        <fullName evidence="4">Glycosyl hydrolase family 115</fullName>
    </submittedName>
</protein>
<name>A0A1G4TFT6_9CAUL</name>
<evidence type="ECO:0000256" key="1">
    <source>
        <dbReference type="ARBA" id="ARBA00022801"/>
    </source>
</evidence>
<feature type="signal peptide" evidence="2">
    <location>
        <begin position="1"/>
        <end position="25"/>
    </location>
</feature>
<keyword evidence="5" id="KW-1185">Reference proteome</keyword>
<evidence type="ECO:0000259" key="3">
    <source>
        <dbReference type="Pfam" id="PF17829"/>
    </source>
</evidence>
<dbReference type="InterPro" id="IPR041437">
    <property type="entry name" value="GH115_C"/>
</dbReference>
<evidence type="ECO:0000256" key="2">
    <source>
        <dbReference type="SAM" id="SignalP"/>
    </source>
</evidence>
<dbReference type="InterPro" id="IPR029018">
    <property type="entry name" value="Hex-like_dom2"/>
</dbReference>
<dbReference type="Pfam" id="PF17829">
    <property type="entry name" value="GH115_C"/>
    <property type="match status" value="1"/>
</dbReference>
<evidence type="ECO:0000313" key="5">
    <source>
        <dbReference type="Proteomes" id="UP000199150"/>
    </source>
</evidence>
<feature type="domain" description="Gylcosyl hydrolase 115 C-terminal" evidence="3">
    <location>
        <begin position="775"/>
        <end position="929"/>
    </location>
</feature>
<dbReference type="Gene3D" id="1.20.58.2150">
    <property type="match status" value="1"/>
</dbReference>
<dbReference type="GO" id="GO:0016787">
    <property type="term" value="F:hydrolase activity"/>
    <property type="evidence" value="ECO:0007669"/>
    <property type="project" value="UniProtKB-KW"/>
</dbReference>
<accession>A0A1G4TFT6</accession>
<feature type="chain" id="PRO_5011568229" evidence="2">
    <location>
        <begin position="26"/>
        <end position="931"/>
    </location>
</feature>
<sequence length="931" mass="102679">MKRSRRIYVSAVGLMAAMMAGGAWAQSPDFALYDGGHVASVVYSGKGATPGLAARMLAGDLQKITGQAPVVATRLAACRPDCVVIGDLESPLVKQLAQFHHIDLATLSGAWERYGRVVITTSAHQNILLIYGADRRGMIYGVVDLSREMGVSAWEWWADVAPRRVERLHVSAAPVTSKAPSVTYRGIFLNDEDWGLKPWAAKTYDPQTGNIGPKTYARIYELMWRLKANTLWPAMHDVSTPFYDMKANPKLANDYAIVMGTSHSEALMRNNFGEWNEKRDGAFNIFTNRNRMTAYWQKRVSEVKGFDNLYTVGLRGVHDTPMEGADTQDQARQGLQIALDSERDILSRTLSKPADKIPQTMTLYKEVLDTYQSGFKVPEDITLLWPDDNYGYIRQLPTEAEIQRPGGTGVYYHLSYWGQPHDYLWLATTHPGLIAEEMGKAWSRQSRREWIFNVGDIKPAEFLTQYALDLAFDADGFSTSPREALRRWAATQFDDGSATDIAAILMDYYDLAFSRRPEFLGWNGVEPVTRPQTDGFIGEDGYEAQARLAAYARLTARAEALGATLPVDRQAAYFELVLYPVRSAGNLNKRILSLDLAALYARDGRAGANSYVRDAQAAQAGIDTDTAAYNALENGKWRHMMDARPRDLPVFTPPAWPHYAASDRTGCDLAFSGGRVINAHDFPRLTFVRGVPGDQVIEVYSREAKDTPVTITPIAGISTDTTRLTLDEASRWQSRLGFHWNGQGQSGRMTITCGAQTFNVPVDVVDGPSAPVDAVETERQVTIPAASTASGDWEAIDELGSQGRVLRSRLDLPGHRQPQVVTPLSYSIFTTSAGEADLTVIALPTHPLSPETGLKVGVQVDDGPIQTVDFKTVGRSDTWKRNVLSNTALGQAGKVSLSRGDHAVKIYALDPGVVLDRIELTFPGAPQRYAP</sequence>
<proteinExistence type="predicted"/>
<dbReference type="Gene3D" id="2.60.120.1620">
    <property type="match status" value="1"/>
</dbReference>
<dbReference type="PANTHER" id="PTHR37842">
    <property type="match status" value="1"/>
</dbReference>